<dbReference type="EMBL" id="JAFLQW010000647">
    <property type="protein sequence ID" value="MBO0352153.1"/>
    <property type="molecule type" value="Genomic_DNA"/>
</dbReference>
<reference evidence="2 3" key="1">
    <citation type="submission" date="2021-03" db="EMBL/GenBank/DDBJ databases">
        <title>Metabolic Capacity of the Antarctic Cyanobacterium Phormidium pseudopriestleyi that Sustains Oxygenic Photosynthesis in the Presence of Hydrogen Sulfide.</title>
        <authorList>
            <person name="Lumian J.E."/>
            <person name="Jungblut A.D."/>
            <person name="Dillon M.L."/>
            <person name="Hawes I."/>
            <person name="Doran P.T."/>
            <person name="Mackey T.J."/>
            <person name="Dick G.J."/>
            <person name="Grettenberger C.L."/>
            <person name="Sumner D.Y."/>
        </authorList>
    </citation>
    <scope>NUCLEOTIDE SEQUENCE [LARGE SCALE GENOMIC DNA]</scope>
    <source>
        <strain evidence="2 3">FRX01</strain>
    </source>
</reference>
<feature type="region of interest" description="Disordered" evidence="1">
    <location>
        <begin position="103"/>
        <end position="133"/>
    </location>
</feature>
<feature type="compositionally biased region" description="Basic and acidic residues" evidence="1">
    <location>
        <begin position="1"/>
        <end position="28"/>
    </location>
</feature>
<protein>
    <submittedName>
        <fullName evidence="2">Uncharacterized protein</fullName>
    </submittedName>
</protein>
<feature type="compositionally biased region" description="Basic and acidic residues" evidence="1">
    <location>
        <begin position="37"/>
        <end position="47"/>
    </location>
</feature>
<comment type="caution">
    <text evidence="2">The sequence shown here is derived from an EMBL/GenBank/DDBJ whole genome shotgun (WGS) entry which is preliminary data.</text>
</comment>
<gene>
    <name evidence="2" type="ORF">J0895_24335</name>
</gene>
<feature type="region of interest" description="Disordered" evidence="1">
    <location>
        <begin position="1"/>
        <end position="69"/>
    </location>
</feature>
<organism evidence="2 3">
    <name type="scientific">Phormidium pseudopriestleyi FRX01</name>
    <dbReference type="NCBI Taxonomy" id="1759528"/>
    <lineage>
        <taxon>Bacteria</taxon>
        <taxon>Bacillati</taxon>
        <taxon>Cyanobacteriota</taxon>
        <taxon>Cyanophyceae</taxon>
        <taxon>Oscillatoriophycideae</taxon>
        <taxon>Oscillatoriales</taxon>
        <taxon>Oscillatoriaceae</taxon>
        <taxon>Phormidium</taxon>
    </lineage>
</organism>
<dbReference type="Proteomes" id="UP000664844">
    <property type="component" value="Unassembled WGS sequence"/>
</dbReference>
<keyword evidence="3" id="KW-1185">Reference proteome</keyword>
<accession>A0ABS3FYL0</accession>
<proteinExistence type="predicted"/>
<evidence type="ECO:0000313" key="2">
    <source>
        <dbReference type="EMBL" id="MBO0352153.1"/>
    </source>
</evidence>
<evidence type="ECO:0000256" key="1">
    <source>
        <dbReference type="SAM" id="MobiDB-lite"/>
    </source>
</evidence>
<dbReference type="InterPro" id="IPR048028">
    <property type="entry name" value="Psb34-like"/>
</dbReference>
<name>A0ABS3FYL0_9CYAN</name>
<dbReference type="RefSeq" id="WP_207090569.1">
    <property type="nucleotide sequence ID" value="NZ_JAFLQW010000647.1"/>
</dbReference>
<feature type="compositionally biased region" description="Basic and acidic residues" evidence="1">
    <location>
        <begin position="103"/>
        <end position="127"/>
    </location>
</feature>
<evidence type="ECO:0000313" key="3">
    <source>
        <dbReference type="Proteomes" id="UP000664844"/>
    </source>
</evidence>
<sequence length="133" mass="15038">MDKQKMDNQENVNKKATEPVKGPVHYDRNIVPAEVAARQEREGDKFMKAPSSADDPNENPDHTRDGFTVDQEGLVNNYAIEPEMYVDEPGDLREKEAALKAERARESYEVHHNDEDGKLTMEGDRRGKGPGMI</sequence>
<dbReference type="Pfam" id="PF26394">
    <property type="entry name" value="Psb34"/>
    <property type="match status" value="1"/>
</dbReference>